<feature type="compositionally biased region" description="Basic and acidic residues" evidence="13">
    <location>
        <begin position="394"/>
        <end position="407"/>
    </location>
</feature>
<dbReference type="OrthoDB" id="28397at2759"/>
<keyword evidence="4" id="KW-0808">Transferase</keyword>
<evidence type="ECO:0000256" key="7">
    <source>
        <dbReference type="ARBA" id="ARBA00022840"/>
    </source>
</evidence>
<name>A0A369KI12_HYPMA</name>
<comment type="caution">
    <text evidence="15">The sequence shown here is derived from an EMBL/GenBank/DDBJ whole genome shotgun (WGS) entry which is preliminary data.</text>
</comment>
<dbReference type="GO" id="GO:0008353">
    <property type="term" value="F:RNA polymerase II CTD heptapeptide repeat kinase activity"/>
    <property type="evidence" value="ECO:0007669"/>
    <property type="project" value="UniProtKB-EC"/>
</dbReference>
<feature type="compositionally biased region" description="Gly residues" evidence="13">
    <location>
        <begin position="912"/>
        <end position="921"/>
    </location>
</feature>
<dbReference type="PROSITE" id="PS50011">
    <property type="entry name" value="PROTEIN_KINASE_DOM"/>
    <property type="match status" value="1"/>
</dbReference>
<dbReference type="InterPro" id="IPR050108">
    <property type="entry name" value="CDK"/>
</dbReference>
<dbReference type="EMBL" id="LUEZ02000005">
    <property type="protein sequence ID" value="RDB30566.1"/>
    <property type="molecule type" value="Genomic_DNA"/>
</dbReference>
<dbReference type="STRING" id="39966.A0A369KI12"/>
<dbReference type="FunFam" id="3.30.200.20:FF:000124">
    <property type="entry name" value="Cyclin-dependent kinase 4"/>
    <property type="match status" value="1"/>
</dbReference>
<feature type="binding site" evidence="12">
    <location>
        <position position="474"/>
    </location>
    <ligand>
        <name>ATP</name>
        <dbReference type="ChEBI" id="CHEBI:30616"/>
    </ligand>
</feature>
<gene>
    <name evidence="15" type="primary">cdk9</name>
    <name evidence="15" type="ORF">Hypma_007239</name>
</gene>
<keyword evidence="3" id="KW-0723">Serine/threonine-protein kinase</keyword>
<feature type="region of interest" description="Disordered" evidence="13">
    <location>
        <begin position="756"/>
        <end position="921"/>
    </location>
</feature>
<feature type="compositionally biased region" description="Pro residues" evidence="13">
    <location>
        <begin position="304"/>
        <end position="351"/>
    </location>
</feature>
<dbReference type="InterPro" id="IPR017441">
    <property type="entry name" value="Protein_kinase_ATP_BS"/>
</dbReference>
<proteinExistence type="inferred from homology"/>
<evidence type="ECO:0000256" key="12">
    <source>
        <dbReference type="PROSITE-ProRule" id="PRU10141"/>
    </source>
</evidence>
<dbReference type="SMART" id="SM00220">
    <property type="entry name" value="S_TKc"/>
    <property type="match status" value="1"/>
</dbReference>
<keyword evidence="16" id="KW-1185">Reference proteome</keyword>
<keyword evidence="5 12" id="KW-0547">Nucleotide-binding</keyword>
<feature type="compositionally biased region" description="Basic and acidic residues" evidence="13">
    <location>
        <begin position="113"/>
        <end position="148"/>
    </location>
</feature>
<feature type="compositionally biased region" description="Basic and acidic residues" evidence="13">
    <location>
        <begin position="185"/>
        <end position="287"/>
    </location>
</feature>
<evidence type="ECO:0000259" key="14">
    <source>
        <dbReference type="PROSITE" id="PS50011"/>
    </source>
</evidence>
<evidence type="ECO:0000256" key="4">
    <source>
        <dbReference type="ARBA" id="ARBA00022679"/>
    </source>
</evidence>
<evidence type="ECO:0000256" key="1">
    <source>
        <dbReference type="ARBA" id="ARBA00004123"/>
    </source>
</evidence>
<sequence length="921" mass="103961">MVPSISKRHASKSPDGERASKRLATSSPEEGELDDASPILHTPSLPAPLPDKPAVKKVPFPFKKKELPSRNGSSSSAVVLEEKEARMVYERSEEDAKRLRQPEGRRKGARPVAADHWEPTHYSRDSSRHHAQRRDYSPRDYRDRDRGRSPPSSYSRSPGSPSSNHRHEKHRLPAPRSPEATPLSPRREYGRSRGGWDRERDRNRESRRYYDDNDDRYYAKDWSREPIDAPGERYYRPDRAQHAPNEYRRGGEDRDWTRRDDAVRERRDQRDQRTYDPGYDRSRRGDSYRPMSPGPPLKSGLVSPLPPLPSTLPPPPPSLPPPPPQPEPLPLKPSRTPPPPSSSPPPAPPPDVRLMKDEALPQIHPLISIPLKRPGAPKDIHSPTPLPLPPAKENVLKEAEKRREQKEPVVQSRPARKREPIRRSRKEEMEAYGRTFEGCGIQADYSVTTKLGEGTFGEVHKAIHNSTGNAVALKRILMHNEKEGMPVTALREIKILKALNHPCIIEILDMFVVRSSAKDSLSVYMVFPYMDHDLAGLLENDRVKLQPSHIKLYMKQLLEGTEYMHRNNILHRDMKAANLLISNAGSLRIADFGLARAYDGSASRGPSDLRTKERKYTNCVVTRWYRPPELLLGARHYGGEVDIWGIGCVLGEMFSRRPILPGNSDLDQLEKIWQLCGTPNQHTWPNYDALPGCEGIKRFSTAHSRKIRQTYESVGYETCDLLDKLLTCNPRERITAAQALDHDYFWTDPLPADPKTLPSYEASHEFDKRGHRNQHPQPVPPPIPPADFHHERHPAFRRPPAGPPGWQQNTTFRIPSPRHSGPFPPPPPHAVAPFPPSFNPDFGSYPRHGRGGPPPGRGRGGPYQHTSRPRGPPGRDDSWRTRGPPSSLPPRPPVPQGLSNARNDLPPSRSVGSGGGLNYGD</sequence>
<dbReference type="InterPro" id="IPR000719">
    <property type="entry name" value="Prot_kinase_dom"/>
</dbReference>
<comment type="subcellular location">
    <subcellularLocation>
        <location evidence="1">Nucleus</location>
    </subcellularLocation>
</comment>
<dbReference type="GO" id="GO:0005634">
    <property type="term" value="C:nucleus"/>
    <property type="evidence" value="ECO:0007669"/>
    <property type="project" value="UniProtKB-SubCell"/>
</dbReference>
<dbReference type="PROSITE" id="PS00108">
    <property type="entry name" value="PROTEIN_KINASE_ST"/>
    <property type="match status" value="1"/>
</dbReference>
<feature type="compositionally biased region" description="Basic residues" evidence="13">
    <location>
        <begin position="1"/>
        <end position="11"/>
    </location>
</feature>
<dbReference type="Gene3D" id="3.30.200.20">
    <property type="entry name" value="Phosphorylase Kinase, domain 1"/>
    <property type="match status" value="1"/>
</dbReference>
<evidence type="ECO:0000313" key="16">
    <source>
        <dbReference type="Proteomes" id="UP000076154"/>
    </source>
</evidence>
<dbReference type="InterPro" id="IPR008271">
    <property type="entry name" value="Ser/Thr_kinase_AS"/>
</dbReference>
<feature type="compositionally biased region" description="Pro residues" evidence="13">
    <location>
        <begin position="886"/>
        <end position="895"/>
    </location>
</feature>
<dbReference type="PROSITE" id="PS00107">
    <property type="entry name" value="PROTEIN_KINASE_ATP"/>
    <property type="match status" value="1"/>
</dbReference>
<dbReference type="InParanoid" id="A0A369KI12"/>
<evidence type="ECO:0000256" key="13">
    <source>
        <dbReference type="SAM" id="MobiDB-lite"/>
    </source>
</evidence>
<feature type="compositionally biased region" description="Pro residues" evidence="13">
    <location>
        <begin position="822"/>
        <end position="838"/>
    </location>
</feature>
<organism evidence="15 16">
    <name type="scientific">Hypsizygus marmoreus</name>
    <name type="common">White beech mushroom</name>
    <name type="synonym">Agaricus marmoreus</name>
    <dbReference type="NCBI Taxonomy" id="39966"/>
    <lineage>
        <taxon>Eukaryota</taxon>
        <taxon>Fungi</taxon>
        <taxon>Dikarya</taxon>
        <taxon>Basidiomycota</taxon>
        <taxon>Agaricomycotina</taxon>
        <taxon>Agaricomycetes</taxon>
        <taxon>Agaricomycetidae</taxon>
        <taxon>Agaricales</taxon>
        <taxon>Tricholomatineae</taxon>
        <taxon>Lyophyllaceae</taxon>
        <taxon>Hypsizygus</taxon>
    </lineage>
</organism>
<evidence type="ECO:0000256" key="5">
    <source>
        <dbReference type="ARBA" id="ARBA00022741"/>
    </source>
</evidence>
<reference evidence="15" key="1">
    <citation type="submission" date="2018-04" db="EMBL/GenBank/DDBJ databases">
        <title>Whole genome sequencing of Hypsizygus marmoreus.</title>
        <authorList>
            <person name="Choi I.-G."/>
            <person name="Min B."/>
            <person name="Kim J.-G."/>
            <person name="Kim S."/>
            <person name="Oh Y.-L."/>
            <person name="Kong W.-S."/>
            <person name="Park H."/>
            <person name="Jeong J."/>
            <person name="Song E.-S."/>
        </authorList>
    </citation>
    <scope>NUCLEOTIDE SEQUENCE [LARGE SCALE GENOMIC DNA]</scope>
    <source>
        <strain evidence="15">51987-8</strain>
    </source>
</reference>
<feature type="compositionally biased region" description="Basic residues" evidence="13">
    <location>
        <begin position="164"/>
        <end position="173"/>
    </location>
</feature>
<dbReference type="GO" id="GO:0005524">
    <property type="term" value="F:ATP binding"/>
    <property type="evidence" value="ECO:0007669"/>
    <property type="project" value="UniProtKB-UniRule"/>
</dbReference>
<comment type="catalytic activity">
    <reaction evidence="10">
        <text>L-seryl-[protein] + ATP = O-phospho-L-seryl-[protein] + ADP + H(+)</text>
        <dbReference type="Rhea" id="RHEA:17989"/>
        <dbReference type="Rhea" id="RHEA-COMP:9863"/>
        <dbReference type="Rhea" id="RHEA-COMP:11604"/>
        <dbReference type="ChEBI" id="CHEBI:15378"/>
        <dbReference type="ChEBI" id="CHEBI:29999"/>
        <dbReference type="ChEBI" id="CHEBI:30616"/>
        <dbReference type="ChEBI" id="CHEBI:83421"/>
        <dbReference type="ChEBI" id="CHEBI:456216"/>
        <dbReference type="EC" id="2.7.11.22"/>
    </reaction>
</comment>
<dbReference type="InterPro" id="IPR011009">
    <property type="entry name" value="Kinase-like_dom_sf"/>
</dbReference>
<keyword evidence="6 15" id="KW-0418">Kinase</keyword>
<evidence type="ECO:0000256" key="6">
    <source>
        <dbReference type="ARBA" id="ARBA00022777"/>
    </source>
</evidence>
<comment type="catalytic activity">
    <reaction evidence="11">
        <text>[DNA-directed RNA polymerase] + ATP = phospho-[DNA-directed RNA polymerase] + ADP + H(+)</text>
        <dbReference type="Rhea" id="RHEA:10216"/>
        <dbReference type="Rhea" id="RHEA-COMP:11321"/>
        <dbReference type="Rhea" id="RHEA-COMP:11322"/>
        <dbReference type="ChEBI" id="CHEBI:15378"/>
        <dbReference type="ChEBI" id="CHEBI:30616"/>
        <dbReference type="ChEBI" id="CHEBI:43176"/>
        <dbReference type="ChEBI" id="CHEBI:68546"/>
        <dbReference type="ChEBI" id="CHEBI:456216"/>
        <dbReference type="EC" id="2.7.11.23"/>
    </reaction>
</comment>
<feature type="region of interest" description="Disordered" evidence="13">
    <location>
        <begin position="1"/>
        <end position="425"/>
    </location>
</feature>
<dbReference type="AlphaFoldDB" id="A0A369KI12"/>
<feature type="compositionally biased region" description="Basic and acidic residues" evidence="13">
    <location>
        <begin position="80"/>
        <end position="106"/>
    </location>
</feature>
<evidence type="ECO:0000256" key="2">
    <source>
        <dbReference type="ARBA" id="ARBA00006485"/>
    </source>
</evidence>
<evidence type="ECO:0000256" key="10">
    <source>
        <dbReference type="ARBA" id="ARBA00048367"/>
    </source>
</evidence>
<evidence type="ECO:0000256" key="9">
    <source>
        <dbReference type="ARBA" id="ARBA00047811"/>
    </source>
</evidence>
<dbReference type="Proteomes" id="UP000076154">
    <property type="component" value="Unassembled WGS sequence"/>
</dbReference>
<comment type="catalytic activity">
    <reaction evidence="9">
        <text>L-threonyl-[protein] + ATP = O-phospho-L-threonyl-[protein] + ADP + H(+)</text>
        <dbReference type="Rhea" id="RHEA:46608"/>
        <dbReference type="Rhea" id="RHEA-COMP:11060"/>
        <dbReference type="Rhea" id="RHEA-COMP:11605"/>
        <dbReference type="ChEBI" id="CHEBI:15378"/>
        <dbReference type="ChEBI" id="CHEBI:30013"/>
        <dbReference type="ChEBI" id="CHEBI:30616"/>
        <dbReference type="ChEBI" id="CHEBI:61977"/>
        <dbReference type="ChEBI" id="CHEBI:456216"/>
        <dbReference type="EC" id="2.7.11.22"/>
    </reaction>
</comment>
<dbReference type="Pfam" id="PF00069">
    <property type="entry name" value="Pkinase"/>
    <property type="match status" value="1"/>
</dbReference>
<comment type="similarity">
    <text evidence="2">Belongs to the protein kinase superfamily. CMGC Ser/Thr protein kinase family. CDC2/CDKX subfamily.</text>
</comment>
<dbReference type="FunFam" id="1.10.510.10:FF:000415">
    <property type="entry name" value="CMGC/CDK/CRK7 protein kinase, variant"/>
    <property type="match status" value="1"/>
</dbReference>
<protein>
    <submittedName>
        <fullName evidence="15">Cyclin-dependent kinase 9</fullName>
    </submittedName>
</protein>
<dbReference type="Gene3D" id="1.10.510.10">
    <property type="entry name" value="Transferase(Phosphotransferase) domain 1"/>
    <property type="match status" value="1"/>
</dbReference>
<keyword evidence="8" id="KW-0539">Nucleus</keyword>
<dbReference type="PANTHER" id="PTHR24056">
    <property type="entry name" value="CELL DIVISION PROTEIN KINASE"/>
    <property type="match status" value="1"/>
</dbReference>
<dbReference type="PANTHER" id="PTHR24056:SF233">
    <property type="entry name" value="CYCLIN-DEPENDENT KINASE 9"/>
    <property type="match status" value="1"/>
</dbReference>
<dbReference type="SUPFAM" id="SSF56112">
    <property type="entry name" value="Protein kinase-like (PK-like)"/>
    <property type="match status" value="1"/>
</dbReference>
<dbReference type="GO" id="GO:0004693">
    <property type="term" value="F:cyclin-dependent protein serine/threonine kinase activity"/>
    <property type="evidence" value="ECO:0007669"/>
    <property type="project" value="UniProtKB-EC"/>
</dbReference>
<evidence type="ECO:0000256" key="3">
    <source>
        <dbReference type="ARBA" id="ARBA00022527"/>
    </source>
</evidence>
<feature type="domain" description="Protein kinase" evidence="14">
    <location>
        <begin position="445"/>
        <end position="745"/>
    </location>
</feature>
<evidence type="ECO:0000256" key="11">
    <source>
        <dbReference type="ARBA" id="ARBA00049280"/>
    </source>
</evidence>
<keyword evidence="7 12" id="KW-0067">ATP-binding</keyword>
<accession>A0A369KI12</accession>
<evidence type="ECO:0000256" key="8">
    <source>
        <dbReference type="ARBA" id="ARBA00023242"/>
    </source>
</evidence>
<evidence type="ECO:0000313" key="15">
    <source>
        <dbReference type="EMBL" id="RDB30566.1"/>
    </source>
</evidence>
<feature type="compositionally biased region" description="Low complexity" evidence="13">
    <location>
        <begin position="149"/>
        <end position="163"/>
    </location>
</feature>